<sequence>MNEKLINLLVNFSLEDSASKDALSKLKELGLPEDLLSFYSESNGGEGFIGKEYLILWKAEELIPFNQEYEVDTYAPGIFLFGSNGSGEGFGFDTRSTPYKIVQVPFIGMELQYATQVADSFVELFERMNQSDGSLL</sequence>
<dbReference type="InterPro" id="IPR018958">
    <property type="entry name" value="Knr4/Smi1-like_dom"/>
</dbReference>
<dbReference type="SUPFAM" id="SSF160631">
    <property type="entry name" value="SMI1/KNR4-like"/>
    <property type="match status" value="1"/>
</dbReference>
<feature type="domain" description="Knr4/Smi1-like" evidence="1">
    <location>
        <begin position="28"/>
        <end position="126"/>
    </location>
</feature>
<dbReference type="Proteomes" id="UP000257039">
    <property type="component" value="Unassembled WGS sequence"/>
</dbReference>
<evidence type="ECO:0000259" key="1">
    <source>
        <dbReference type="Pfam" id="PF09346"/>
    </source>
</evidence>
<keyword evidence="3" id="KW-1185">Reference proteome</keyword>
<protein>
    <submittedName>
        <fullName evidence="2">SMI1/KNR4 family protein</fullName>
    </submittedName>
</protein>
<reference evidence="2 3" key="1">
    <citation type="submission" date="2017-04" db="EMBL/GenBank/DDBJ databases">
        <title>Draft genome sequence of Zooshikella ganghwensis VG4 isolated from Red Sea sediments.</title>
        <authorList>
            <person name="Rehman Z."/>
            <person name="Alam I."/>
            <person name="Kamau A."/>
            <person name="Bajic V."/>
            <person name="Leiknes T."/>
        </authorList>
    </citation>
    <scope>NUCLEOTIDE SEQUENCE [LARGE SCALE GENOMIC DNA]</scope>
    <source>
        <strain evidence="2 3">VG4</strain>
    </source>
</reference>
<name>A0A4P9VI61_9GAMM</name>
<dbReference type="InterPro" id="IPR037883">
    <property type="entry name" value="Knr4/Smi1-like_sf"/>
</dbReference>
<dbReference type="RefSeq" id="WP_094785743.1">
    <property type="nucleotide sequence ID" value="NZ_NDXW01000001.1"/>
</dbReference>
<gene>
    <name evidence="2" type="ORF">B9G39_01400</name>
</gene>
<comment type="caution">
    <text evidence="2">The sequence shown here is derived from an EMBL/GenBank/DDBJ whole genome shotgun (WGS) entry which is preliminary data.</text>
</comment>
<organism evidence="2 3">
    <name type="scientific">Zooshikella ganghwensis</name>
    <dbReference type="NCBI Taxonomy" id="202772"/>
    <lineage>
        <taxon>Bacteria</taxon>
        <taxon>Pseudomonadati</taxon>
        <taxon>Pseudomonadota</taxon>
        <taxon>Gammaproteobacteria</taxon>
        <taxon>Oceanospirillales</taxon>
        <taxon>Zooshikellaceae</taxon>
        <taxon>Zooshikella</taxon>
    </lineage>
</organism>
<dbReference type="Gene3D" id="3.40.1580.10">
    <property type="entry name" value="SMI1/KNR4-like"/>
    <property type="match status" value="1"/>
</dbReference>
<proteinExistence type="predicted"/>
<evidence type="ECO:0000313" key="2">
    <source>
        <dbReference type="EMBL" id="RDH42206.1"/>
    </source>
</evidence>
<evidence type="ECO:0000313" key="3">
    <source>
        <dbReference type="Proteomes" id="UP000257039"/>
    </source>
</evidence>
<dbReference type="Pfam" id="PF09346">
    <property type="entry name" value="SMI1_KNR4"/>
    <property type="match status" value="1"/>
</dbReference>
<dbReference type="AlphaFoldDB" id="A0A4P9VI61"/>
<accession>A0A4P9VI61</accession>
<dbReference type="EMBL" id="NDXW01000001">
    <property type="protein sequence ID" value="RDH42206.1"/>
    <property type="molecule type" value="Genomic_DNA"/>
</dbReference>